<evidence type="ECO:0000313" key="1">
    <source>
        <dbReference type="EMBL" id="CAG7580937.1"/>
    </source>
</evidence>
<name>A0A8D9CFG3_9VIRU</name>
<proteinExistence type="predicted"/>
<reference evidence="1" key="1">
    <citation type="submission" date="2021-06" db="EMBL/GenBank/DDBJ databases">
        <authorList>
            <person name="Gannon L."/>
            <person name="Redgwell R T."/>
            <person name="Michniewski S."/>
            <person name="Harrison D C."/>
            <person name="Millard A."/>
        </authorList>
    </citation>
    <scope>NUCLEOTIDE SEQUENCE</scope>
</reference>
<protein>
    <submittedName>
        <fullName evidence="1">Hyphothetical protein</fullName>
    </submittedName>
</protein>
<sequence length="191" mass="22171">MNKLELRMYGLVPYNISEIQKGIQYGHAVVEYGQMSKLKGDETLSLYDDWADNWKTFMILNGGTSNHTTGYVGTMESNLEKLKEADITVAEFYEPDLNDMLSGIVFIVDERVFNSKDYPDFEDWIIENNSELLNLKKILYKNLSARKLARLVKESDLPKDKEAYEKWVDFIGGEKNVFLKEFLSPRNFRLA</sequence>
<accession>A0A8D9CFG3</accession>
<organism evidence="1">
    <name type="scientific">uncultured marine phage</name>
    <dbReference type="NCBI Taxonomy" id="707152"/>
    <lineage>
        <taxon>Viruses</taxon>
        <taxon>environmental samples</taxon>
    </lineage>
</organism>
<dbReference type="EMBL" id="OU342829">
    <property type="protein sequence ID" value="CAG7580937.1"/>
    <property type="molecule type" value="Genomic_DNA"/>
</dbReference>
<gene>
    <name evidence="1" type="ORF">SLAVMIC_00607</name>
</gene>